<dbReference type="Pfam" id="PF00089">
    <property type="entry name" value="Trypsin"/>
    <property type="match status" value="1"/>
</dbReference>
<dbReference type="OMA" id="NICTHPV"/>
<dbReference type="HOGENOM" id="CLU_006842_7_0_1"/>
<dbReference type="Proteomes" id="UP000007266">
    <property type="component" value="Linkage group 8"/>
</dbReference>
<dbReference type="InParanoid" id="D0R8R1"/>
<dbReference type="InterPro" id="IPR001254">
    <property type="entry name" value="Trypsin_dom"/>
</dbReference>
<dbReference type="InterPro" id="IPR050430">
    <property type="entry name" value="Peptidase_S1"/>
</dbReference>
<keyword evidence="4 8" id="KW-0645">Protease</keyword>
<dbReference type="eggNOG" id="KOG3627">
    <property type="taxonomic scope" value="Eukaryota"/>
</dbReference>
<proteinExistence type="evidence at transcript level"/>
<dbReference type="MEROPS" id="S01.B68"/>
<dbReference type="KEGG" id="tca:660544"/>
<protein>
    <submittedName>
        <fullName evidence="11">Chymotrypsin-like proteinase 6A</fullName>
    </submittedName>
    <submittedName>
        <fullName evidence="12">Serine protease P155</fullName>
    </submittedName>
</protein>
<accession>D0R8R1</accession>
<evidence type="ECO:0000256" key="6">
    <source>
        <dbReference type="ARBA" id="ARBA00022825"/>
    </source>
</evidence>
<dbReference type="CTD" id="660544"/>
<evidence type="ECO:0000256" key="3">
    <source>
        <dbReference type="ARBA" id="ARBA00022525"/>
    </source>
</evidence>
<dbReference type="EMBL" id="KQ971361">
    <property type="protein sequence ID" value="EFA05699.1"/>
    <property type="molecule type" value="Genomic_DNA"/>
</dbReference>
<dbReference type="PROSITE" id="PS00135">
    <property type="entry name" value="TRYPSIN_SER"/>
    <property type="match status" value="1"/>
</dbReference>
<reference evidence="11" key="2">
    <citation type="submission" date="2009-09" db="EMBL/GenBank/DDBJ databases">
        <title>Molecular analyses of chymotrypsin-like proteinases from Tribolium castaneum involved in digestion and molting.</title>
        <authorList>
            <person name="Broehan G."/>
            <person name="Beeman R.W."/>
            <person name="Kramer K.J."/>
            <person name="Muthukrishnan S."/>
            <person name="Merzendorfer H."/>
        </authorList>
    </citation>
    <scope>NUCLEOTIDE SEQUENCE</scope>
</reference>
<keyword evidence="13" id="KW-1185">Reference proteome</keyword>
<evidence type="ECO:0000256" key="2">
    <source>
        <dbReference type="ARBA" id="ARBA00007664"/>
    </source>
</evidence>
<dbReference type="InterPro" id="IPR043504">
    <property type="entry name" value="Peptidase_S1_PA_chymotrypsin"/>
</dbReference>
<evidence type="ECO:0000256" key="8">
    <source>
        <dbReference type="RuleBase" id="RU363034"/>
    </source>
</evidence>
<evidence type="ECO:0000313" key="12">
    <source>
        <dbReference type="EMBL" id="EFA05699.1"/>
    </source>
</evidence>
<gene>
    <name evidence="11" type="primary">ctlp-6A</name>
    <name evidence="12" type="synonym">AUGUSTUS-3.0.2_15237</name>
    <name evidence="12" type="ORF">TcasGA2_TC015237</name>
</gene>
<keyword evidence="6 8" id="KW-0720">Serine protease</keyword>
<dbReference type="FunFam" id="2.40.10.10:FF:000047">
    <property type="entry name" value="Trypsin eta"/>
    <property type="match status" value="1"/>
</dbReference>
<dbReference type="InterPro" id="IPR001314">
    <property type="entry name" value="Peptidase_S1A"/>
</dbReference>
<dbReference type="OrthoDB" id="10061449at2759"/>
<dbReference type="PROSITE" id="PS50240">
    <property type="entry name" value="TRYPSIN_DOM"/>
    <property type="match status" value="1"/>
</dbReference>
<name>D0R8R1_TRICA</name>
<dbReference type="InterPro" id="IPR033116">
    <property type="entry name" value="TRYPSIN_SER"/>
</dbReference>
<feature type="chain" id="PRO_5010111091" evidence="9">
    <location>
        <begin position="17"/>
        <end position="281"/>
    </location>
</feature>
<dbReference type="PROSITE" id="PS00134">
    <property type="entry name" value="TRYPSIN_HIS"/>
    <property type="match status" value="1"/>
</dbReference>
<dbReference type="Gene3D" id="2.40.10.10">
    <property type="entry name" value="Trypsin-like serine proteases"/>
    <property type="match status" value="1"/>
</dbReference>
<dbReference type="GeneID" id="660544"/>
<dbReference type="GO" id="GO:0004252">
    <property type="term" value="F:serine-type endopeptidase activity"/>
    <property type="evidence" value="ECO:0000318"/>
    <property type="project" value="GO_Central"/>
</dbReference>
<dbReference type="InterPro" id="IPR009003">
    <property type="entry name" value="Peptidase_S1_PA"/>
</dbReference>
<dbReference type="GO" id="GO:0016485">
    <property type="term" value="P:protein processing"/>
    <property type="evidence" value="ECO:0007669"/>
    <property type="project" value="UniProtKB-ARBA"/>
</dbReference>
<dbReference type="FunCoup" id="D0R8R1">
    <property type="interactions" value="36"/>
</dbReference>
<sequence>MKLFFVFALFIALVSAKPSPGLKIGRRSFLHPGARIINGNDATEGQYPYQISYQWGILGVFEHVCGGSILSPTFILTAGHCVTEVPEIGAHKIVAGITELNEKNNERQEINVVQKIVHPNFTGGVGPNDVALLKLATPLVFGDLVKPVVLPEADSVPSGDSVLTGWGSTSTTVIPVLPNHLQTVTIPILEYTDCKLAIDALLNDGEENPLSEVSNICTHPVANGEGACSGDSGGPLAQNGTVIGIVSWGFTPCGSEKAPSVYTRVSNFIDFIKENVNDLPK</sequence>
<keyword evidence="5 8" id="KW-0378">Hydrolase</keyword>
<comment type="similarity">
    <text evidence="2">Belongs to the peptidase S1 family.</text>
</comment>
<dbReference type="SUPFAM" id="SSF50494">
    <property type="entry name" value="Trypsin-like serine proteases"/>
    <property type="match status" value="1"/>
</dbReference>
<dbReference type="AlphaFoldDB" id="D0R8R1"/>
<evidence type="ECO:0000256" key="7">
    <source>
        <dbReference type="ARBA" id="ARBA00023157"/>
    </source>
</evidence>
<evidence type="ECO:0000256" key="1">
    <source>
        <dbReference type="ARBA" id="ARBA00004613"/>
    </source>
</evidence>
<evidence type="ECO:0000313" key="13">
    <source>
        <dbReference type="Proteomes" id="UP000007266"/>
    </source>
</evidence>
<dbReference type="RefSeq" id="NP_001161130.1">
    <property type="nucleotide sequence ID" value="NM_001167658.1"/>
</dbReference>
<comment type="subcellular location">
    <subcellularLocation>
        <location evidence="1">Secreted</location>
    </subcellularLocation>
</comment>
<feature type="domain" description="Peptidase S1" evidence="10">
    <location>
        <begin position="36"/>
        <end position="277"/>
    </location>
</feature>
<reference evidence="12 13" key="1">
    <citation type="journal article" date="2008" name="Nature">
        <title>The genome of the model beetle and pest Tribolium castaneum.</title>
        <authorList>
            <consortium name="Tribolium Genome Sequencing Consortium"/>
            <person name="Richards S."/>
            <person name="Gibbs R.A."/>
            <person name="Weinstock G.M."/>
            <person name="Brown S.J."/>
            <person name="Denell R."/>
            <person name="Beeman R.W."/>
            <person name="Gibbs R."/>
            <person name="Beeman R.W."/>
            <person name="Brown S.J."/>
            <person name="Bucher G."/>
            <person name="Friedrich M."/>
            <person name="Grimmelikhuijzen C.J."/>
            <person name="Klingler M."/>
            <person name="Lorenzen M."/>
            <person name="Richards S."/>
            <person name="Roth S."/>
            <person name="Schroder R."/>
            <person name="Tautz D."/>
            <person name="Zdobnov E.M."/>
            <person name="Muzny D."/>
            <person name="Gibbs R.A."/>
            <person name="Weinstock G.M."/>
            <person name="Attaway T."/>
            <person name="Bell S."/>
            <person name="Buhay C.J."/>
            <person name="Chandrabose M.N."/>
            <person name="Chavez D."/>
            <person name="Clerk-Blankenburg K.P."/>
            <person name="Cree A."/>
            <person name="Dao M."/>
            <person name="Davis C."/>
            <person name="Chacko J."/>
            <person name="Dinh H."/>
            <person name="Dugan-Rocha S."/>
            <person name="Fowler G."/>
            <person name="Garner T.T."/>
            <person name="Garnes J."/>
            <person name="Gnirke A."/>
            <person name="Hawes A."/>
            <person name="Hernandez J."/>
            <person name="Hines S."/>
            <person name="Holder M."/>
            <person name="Hume J."/>
            <person name="Jhangiani S.N."/>
            <person name="Joshi V."/>
            <person name="Khan Z.M."/>
            <person name="Jackson L."/>
            <person name="Kovar C."/>
            <person name="Kowis A."/>
            <person name="Lee S."/>
            <person name="Lewis L.R."/>
            <person name="Margolis J."/>
            <person name="Morgan M."/>
            <person name="Nazareth L.V."/>
            <person name="Nguyen N."/>
            <person name="Okwuonu G."/>
            <person name="Parker D."/>
            <person name="Richards S."/>
            <person name="Ruiz S.J."/>
            <person name="Santibanez J."/>
            <person name="Savard J."/>
            <person name="Scherer S.E."/>
            <person name="Schneider B."/>
            <person name="Sodergren E."/>
            <person name="Tautz D."/>
            <person name="Vattahil S."/>
            <person name="Villasana D."/>
            <person name="White C.S."/>
            <person name="Wright R."/>
            <person name="Park Y."/>
            <person name="Beeman R.W."/>
            <person name="Lord J."/>
            <person name="Oppert B."/>
            <person name="Lorenzen M."/>
            <person name="Brown S."/>
            <person name="Wang L."/>
            <person name="Savard J."/>
            <person name="Tautz D."/>
            <person name="Richards S."/>
            <person name="Weinstock G."/>
            <person name="Gibbs R.A."/>
            <person name="Liu Y."/>
            <person name="Worley K."/>
            <person name="Weinstock G."/>
            <person name="Elsik C.G."/>
            <person name="Reese J.T."/>
            <person name="Elhaik E."/>
            <person name="Landan G."/>
            <person name="Graur D."/>
            <person name="Arensburger P."/>
            <person name="Atkinson P."/>
            <person name="Beeman R.W."/>
            <person name="Beidler J."/>
            <person name="Brown S.J."/>
            <person name="Demuth J.P."/>
            <person name="Drury D.W."/>
            <person name="Du Y.Z."/>
            <person name="Fujiwara H."/>
            <person name="Lorenzen M."/>
            <person name="Maselli V."/>
            <person name="Osanai M."/>
            <person name="Park Y."/>
            <person name="Robertson H.M."/>
            <person name="Tu Z."/>
            <person name="Wang J.J."/>
            <person name="Wang S."/>
            <person name="Richards S."/>
            <person name="Song H."/>
            <person name="Zhang L."/>
            <person name="Sodergren E."/>
            <person name="Werner D."/>
            <person name="Stanke M."/>
            <person name="Morgenstern B."/>
            <person name="Solovyev V."/>
            <person name="Kosarev P."/>
            <person name="Brown G."/>
            <person name="Chen H.C."/>
            <person name="Ermolaeva O."/>
            <person name="Hlavina W."/>
            <person name="Kapustin Y."/>
            <person name="Kiryutin B."/>
            <person name="Kitts P."/>
            <person name="Maglott D."/>
            <person name="Pruitt K."/>
            <person name="Sapojnikov V."/>
            <person name="Souvorov A."/>
            <person name="Mackey A.J."/>
            <person name="Waterhouse R.M."/>
            <person name="Wyder S."/>
            <person name="Zdobnov E.M."/>
            <person name="Zdobnov E.M."/>
            <person name="Wyder S."/>
            <person name="Kriventseva E.V."/>
            <person name="Kadowaki T."/>
            <person name="Bork P."/>
            <person name="Aranda M."/>
            <person name="Bao R."/>
            <person name="Beermann A."/>
            <person name="Berns N."/>
            <person name="Bolognesi R."/>
            <person name="Bonneton F."/>
            <person name="Bopp D."/>
            <person name="Brown S.J."/>
            <person name="Bucher G."/>
            <person name="Butts T."/>
            <person name="Chaumot A."/>
            <person name="Denell R.E."/>
            <person name="Ferrier D.E."/>
            <person name="Friedrich M."/>
            <person name="Gordon C.M."/>
            <person name="Jindra M."/>
            <person name="Klingler M."/>
            <person name="Lan Q."/>
            <person name="Lattorff H.M."/>
            <person name="Laudet V."/>
            <person name="von Levetsow C."/>
            <person name="Liu Z."/>
            <person name="Lutz R."/>
            <person name="Lynch J.A."/>
            <person name="da Fonseca R.N."/>
            <person name="Posnien N."/>
            <person name="Reuter R."/>
            <person name="Roth S."/>
            <person name="Savard J."/>
            <person name="Schinko J.B."/>
            <person name="Schmitt C."/>
            <person name="Schoppmeier M."/>
            <person name="Schroder R."/>
            <person name="Shippy T.D."/>
            <person name="Simonnet F."/>
            <person name="Marques-Souza H."/>
            <person name="Tautz D."/>
            <person name="Tomoyasu Y."/>
            <person name="Trauner J."/>
            <person name="Van der Zee M."/>
            <person name="Vervoort M."/>
            <person name="Wittkopp N."/>
            <person name="Wimmer E.A."/>
            <person name="Yang X."/>
            <person name="Jones A.K."/>
            <person name="Sattelle D.B."/>
            <person name="Ebert P.R."/>
            <person name="Nelson D."/>
            <person name="Scott J.G."/>
            <person name="Beeman R.W."/>
            <person name="Muthukrishnan S."/>
            <person name="Kramer K.J."/>
            <person name="Arakane Y."/>
            <person name="Beeman R.W."/>
            <person name="Zhu Q."/>
            <person name="Hogenkamp D."/>
            <person name="Dixit R."/>
            <person name="Oppert B."/>
            <person name="Jiang H."/>
            <person name="Zou Z."/>
            <person name="Marshall J."/>
            <person name="Elpidina E."/>
            <person name="Vinokurov K."/>
            <person name="Oppert C."/>
            <person name="Zou Z."/>
            <person name="Evans J."/>
            <person name="Lu Z."/>
            <person name="Zhao P."/>
            <person name="Sumathipala N."/>
            <person name="Altincicek B."/>
            <person name="Vilcinskas A."/>
            <person name="Williams M."/>
            <person name="Hultmark D."/>
            <person name="Hetru C."/>
            <person name="Jiang H."/>
            <person name="Grimmelikhuijzen C.J."/>
            <person name="Hauser F."/>
            <person name="Cazzamali G."/>
            <person name="Williamson M."/>
            <person name="Park Y."/>
            <person name="Li B."/>
            <person name="Tanaka Y."/>
            <person name="Predel R."/>
            <person name="Neupert S."/>
            <person name="Schachtner J."/>
            <person name="Verleyen P."/>
            <person name="Raible F."/>
            <person name="Bork P."/>
            <person name="Friedrich M."/>
            <person name="Walden K.K."/>
            <person name="Robertson H.M."/>
            <person name="Angeli S."/>
            <person name="Foret S."/>
            <person name="Bucher G."/>
            <person name="Schuetz S."/>
            <person name="Maleszka R."/>
            <person name="Wimmer E.A."/>
            <person name="Beeman R.W."/>
            <person name="Lorenzen M."/>
            <person name="Tomoyasu Y."/>
            <person name="Miller S.C."/>
            <person name="Grossmann D."/>
            <person name="Bucher G."/>
        </authorList>
    </citation>
    <scope>NUCLEOTIDE SEQUENCE [LARGE SCALE GENOMIC DNA]</scope>
    <source>
        <strain evidence="12 13">Georgia GA2</strain>
    </source>
</reference>
<evidence type="ECO:0000256" key="9">
    <source>
        <dbReference type="SAM" id="SignalP"/>
    </source>
</evidence>
<dbReference type="EMBL" id="FN547060">
    <property type="protein sequence ID" value="CBC01171.1"/>
    <property type="molecule type" value="mRNA"/>
</dbReference>
<dbReference type="InterPro" id="IPR018114">
    <property type="entry name" value="TRYPSIN_HIS"/>
</dbReference>
<keyword evidence="9" id="KW-0732">Signal</keyword>
<dbReference type="PANTHER" id="PTHR24276:SF95">
    <property type="entry name" value="PEPTIDASE S1 DOMAIN-CONTAINING PROTEIN"/>
    <property type="match status" value="1"/>
</dbReference>
<reference evidence="12 13" key="3">
    <citation type="journal article" date="2010" name="Nucleic Acids Res.">
        <title>BeetleBase in 2010: revisions to provide comprehensive genomic information for Tribolium castaneum.</title>
        <authorList>
            <person name="Kim H.S."/>
            <person name="Murphy T."/>
            <person name="Xia J."/>
            <person name="Caragea D."/>
            <person name="Park Y."/>
            <person name="Beeman R.W."/>
            <person name="Lorenzen M.D."/>
            <person name="Butcher S."/>
            <person name="Manak J.R."/>
            <person name="Brown S.J."/>
        </authorList>
    </citation>
    <scope>GENOME REANNOTATION</scope>
    <source>
        <strain evidence="12 13">Georgia GA2</strain>
    </source>
</reference>
<reference evidence="12" key="4">
    <citation type="submission" date="2014-11" db="EMBL/GenBank/DDBJ databases">
        <title>Tools and pipelines for BioNano data: molecule assembly pipeline and FASTA super scaffolding tool.</title>
        <authorList>
            <person name="Shelton J.M."/>
            <person name="Herndon N."/>
            <person name="Coleman C."/>
            <person name="Lu N."/>
            <person name="Brown S.J."/>
        </authorList>
    </citation>
    <scope>NUCLEOTIDE SEQUENCE</scope>
    <source>
        <strain evidence="12">Georgia GA2</strain>
    </source>
</reference>
<keyword evidence="3" id="KW-0964">Secreted</keyword>
<evidence type="ECO:0000313" key="11">
    <source>
        <dbReference type="EMBL" id="CBC01171.1"/>
    </source>
</evidence>
<feature type="signal peptide" evidence="9">
    <location>
        <begin position="1"/>
        <end position="16"/>
    </location>
</feature>
<dbReference type="GO" id="GO:0005576">
    <property type="term" value="C:extracellular region"/>
    <property type="evidence" value="ECO:0007669"/>
    <property type="project" value="UniProtKB-SubCell"/>
</dbReference>
<dbReference type="CDD" id="cd00190">
    <property type="entry name" value="Tryp_SPc"/>
    <property type="match status" value="1"/>
</dbReference>
<evidence type="ECO:0000256" key="5">
    <source>
        <dbReference type="ARBA" id="ARBA00022801"/>
    </source>
</evidence>
<evidence type="ECO:0000259" key="10">
    <source>
        <dbReference type="PROSITE" id="PS50240"/>
    </source>
</evidence>
<dbReference type="STRING" id="7070.D0R8R1"/>
<dbReference type="PANTHER" id="PTHR24276">
    <property type="entry name" value="POLYSERASE-RELATED"/>
    <property type="match status" value="1"/>
</dbReference>
<dbReference type="SMART" id="SM00020">
    <property type="entry name" value="Tryp_SPc"/>
    <property type="match status" value="1"/>
</dbReference>
<evidence type="ECO:0000256" key="4">
    <source>
        <dbReference type="ARBA" id="ARBA00022670"/>
    </source>
</evidence>
<keyword evidence="7" id="KW-1015">Disulfide bond</keyword>
<organism evidence="11">
    <name type="scientific">Tribolium castaneum</name>
    <name type="common">Red flour beetle</name>
    <dbReference type="NCBI Taxonomy" id="7070"/>
    <lineage>
        <taxon>Eukaryota</taxon>
        <taxon>Metazoa</taxon>
        <taxon>Ecdysozoa</taxon>
        <taxon>Arthropoda</taxon>
        <taxon>Hexapoda</taxon>
        <taxon>Insecta</taxon>
        <taxon>Pterygota</taxon>
        <taxon>Neoptera</taxon>
        <taxon>Endopterygota</taxon>
        <taxon>Coleoptera</taxon>
        <taxon>Polyphaga</taxon>
        <taxon>Cucujiformia</taxon>
        <taxon>Tenebrionidae</taxon>
        <taxon>Tenebrionidae incertae sedis</taxon>
        <taxon>Tribolium</taxon>
    </lineage>
</organism>
<dbReference type="PRINTS" id="PR00722">
    <property type="entry name" value="CHYMOTRYPSIN"/>
</dbReference>